<accession>A0A318UNB8</accession>
<comment type="caution">
    <text evidence="2">The sequence shown here is derived from an EMBL/GenBank/DDBJ whole genome shotgun (WGS) entry which is preliminary data.</text>
</comment>
<protein>
    <submittedName>
        <fullName evidence="2">Ubiquinone/menaquinone biosynthesis C-methylase UbiE</fullName>
    </submittedName>
</protein>
<reference evidence="2 3" key="1">
    <citation type="submission" date="2018-06" db="EMBL/GenBank/DDBJ databases">
        <title>Genomic Encyclopedia of Archaeal and Bacterial Type Strains, Phase II (KMG-II): from individual species to whole genera.</title>
        <authorList>
            <person name="Goeker M."/>
        </authorList>
    </citation>
    <scope>NUCLEOTIDE SEQUENCE [LARGE SCALE GENOMIC DNA]</scope>
    <source>
        <strain evidence="2 3">DSM 27372</strain>
    </source>
</reference>
<organism evidence="2 3">
    <name type="scientific">Pedobacter nutrimenti</name>
    <dbReference type="NCBI Taxonomy" id="1241337"/>
    <lineage>
        <taxon>Bacteria</taxon>
        <taxon>Pseudomonadati</taxon>
        <taxon>Bacteroidota</taxon>
        <taxon>Sphingobacteriia</taxon>
        <taxon>Sphingobacteriales</taxon>
        <taxon>Sphingobacteriaceae</taxon>
        <taxon>Pedobacter</taxon>
    </lineage>
</organism>
<keyword evidence="3" id="KW-1185">Reference proteome</keyword>
<dbReference type="AlphaFoldDB" id="A0A318UNB8"/>
<dbReference type="OrthoDB" id="9810615at2"/>
<evidence type="ECO:0000313" key="2">
    <source>
        <dbReference type="EMBL" id="PYF71501.1"/>
    </source>
</evidence>
<gene>
    <name evidence="2" type="ORF">B0O44_107116</name>
</gene>
<dbReference type="Gene3D" id="3.40.50.150">
    <property type="entry name" value="Vaccinia Virus protein VP39"/>
    <property type="match status" value="1"/>
</dbReference>
<keyword evidence="2" id="KW-0808">Transferase</keyword>
<dbReference type="Pfam" id="PF08241">
    <property type="entry name" value="Methyltransf_11"/>
    <property type="match status" value="1"/>
</dbReference>
<evidence type="ECO:0000259" key="1">
    <source>
        <dbReference type="Pfam" id="PF08241"/>
    </source>
</evidence>
<dbReference type="GO" id="GO:0008757">
    <property type="term" value="F:S-adenosylmethionine-dependent methyltransferase activity"/>
    <property type="evidence" value="ECO:0007669"/>
    <property type="project" value="InterPro"/>
</dbReference>
<dbReference type="SUPFAM" id="SSF53335">
    <property type="entry name" value="S-adenosyl-L-methionine-dependent methyltransferases"/>
    <property type="match status" value="1"/>
</dbReference>
<sequence length="274" mass="30635">MAATGLISNDINEFYSKTSEENRLSLGLGPLEYERNTELISRYLSKDKKDLIADVGGGPGIYAEWLAKMGHLVHLVDPVAKHIKQAKVRASKLKKPFFPVLGESRKLDMEDQSMDLVILHGPLYHLQAEQDRILSIKEALRVLKPGGILLGFAINYTASTIAGLLNGMLHENSFYQMCKQELSTGIHHPPANWPGLLPEAFFHRPDQLKAEFESSGLKDLQLLAVEGMIWLDSKYFETRSNPAKKEALMDLLRLTESDPSILSLSPHMMISGKK</sequence>
<feature type="domain" description="Methyltransferase type 11" evidence="1">
    <location>
        <begin position="54"/>
        <end position="150"/>
    </location>
</feature>
<name>A0A318UNB8_9SPHI</name>
<dbReference type="CDD" id="cd02440">
    <property type="entry name" value="AdoMet_MTases"/>
    <property type="match status" value="1"/>
</dbReference>
<dbReference type="Proteomes" id="UP000248198">
    <property type="component" value="Unassembled WGS sequence"/>
</dbReference>
<proteinExistence type="predicted"/>
<dbReference type="InterPro" id="IPR029063">
    <property type="entry name" value="SAM-dependent_MTases_sf"/>
</dbReference>
<dbReference type="RefSeq" id="WP_110833648.1">
    <property type="nucleotide sequence ID" value="NZ_QKLU01000007.1"/>
</dbReference>
<dbReference type="GO" id="GO:0032259">
    <property type="term" value="P:methylation"/>
    <property type="evidence" value="ECO:0007669"/>
    <property type="project" value="UniProtKB-KW"/>
</dbReference>
<dbReference type="InterPro" id="IPR013216">
    <property type="entry name" value="Methyltransf_11"/>
</dbReference>
<dbReference type="EMBL" id="QKLU01000007">
    <property type="protein sequence ID" value="PYF71501.1"/>
    <property type="molecule type" value="Genomic_DNA"/>
</dbReference>
<keyword evidence="2" id="KW-0489">Methyltransferase</keyword>
<evidence type="ECO:0000313" key="3">
    <source>
        <dbReference type="Proteomes" id="UP000248198"/>
    </source>
</evidence>
<keyword evidence="2" id="KW-0830">Ubiquinone</keyword>